<dbReference type="OrthoDB" id="3271131at2759"/>
<sequence length="418" mass="46859">MPAPRKQMDDGWAFDFLTSMHCADSDDSDQEDGSIPSALPVVTEAKLLKDMDLSTREETVVYKPNPFSIAKMNAAYRTQAPIKKTVAPPNAALPTTKSGQKTLAEGFALQKQKTKPLPSRPVPMPFRVKPPAKVFSMKEERPSENSVPLHASSPLKASQMVPHNALQERFSEQSPNGQQKNAQFGYYTENYSSKSNPLSFSSPIAPPARPINTNPNRDHDTPAAYFSSPLKSQPSYDPRMQAPSRPQPINNFRPRLPAKFQPPSRHVFRKEISLLKFPNTNSIGRAVVGPPTPNVPFKYEEIVNPDLHLRFTEGINKFEAIDRADLDLYPNETVVHPMAPRRQEPFEQPATILPPASEVSIFPTESRVKARPKRDAYHFSAEDPDEEWSTLPSRKKTKQRCCRYLSTLRPHIQADAAA</sequence>
<dbReference type="AlphaFoldDB" id="A0A9P5Z6D9"/>
<comment type="caution">
    <text evidence="2">The sequence shown here is derived from an EMBL/GenBank/DDBJ whole genome shotgun (WGS) entry which is preliminary data.</text>
</comment>
<evidence type="ECO:0000256" key="1">
    <source>
        <dbReference type="SAM" id="MobiDB-lite"/>
    </source>
</evidence>
<dbReference type="Proteomes" id="UP000807469">
    <property type="component" value="Unassembled WGS sequence"/>
</dbReference>
<feature type="region of interest" description="Disordered" evidence="1">
    <location>
        <begin position="205"/>
        <end position="261"/>
    </location>
</feature>
<keyword evidence="3" id="KW-1185">Reference proteome</keyword>
<name>A0A9P5Z6D9_9AGAR</name>
<reference evidence="2" key="1">
    <citation type="submission" date="2020-11" db="EMBL/GenBank/DDBJ databases">
        <authorList>
            <consortium name="DOE Joint Genome Institute"/>
            <person name="Ahrendt S."/>
            <person name="Riley R."/>
            <person name="Andreopoulos W."/>
            <person name="Labutti K."/>
            <person name="Pangilinan J."/>
            <person name="Ruiz-Duenas F.J."/>
            <person name="Barrasa J.M."/>
            <person name="Sanchez-Garcia M."/>
            <person name="Camarero S."/>
            <person name="Miyauchi S."/>
            <person name="Serrano A."/>
            <person name="Linde D."/>
            <person name="Babiker R."/>
            <person name="Drula E."/>
            <person name="Ayuso-Fernandez I."/>
            <person name="Pacheco R."/>
            <person name="Padilla G."/>
            <person name="Ferreira P."/>
            <person name="Barriuso J."/>
            <person name="Kellner H."/>
            <person name="Castanera R."/>
            <person name="Alfaro M."/>
            <person name="Ramirez L."/>
            <person name="Pisabarro A.G."/>
            <person name="Kuo A."/>
            <person name="Tritt A."/>
            <person name="Lipzen A."/>
            <person name="He G."/>
            <person name="Yan M."/>
            <person name="Ng V."/>
            <person name="Cullen D."/>
            <person name="Martin F."/>
            <person name="Rosso M.-N."/>
            <person name="Henrissat B."/>
            <person name="Hibbett D."/>
            <person name="Martinez A.T."/>
            <person name="Grigoriev I.V."/>
        </authorList>
    </citation>
    <scope>NUCLEOTIDE SEQUENCE</scope>
    <source>
        <strain evidence="2">CIRM-BRFM 674</strain>
    </source>
</reference>
<evidence type="ECO:0000313" key="2">
    <source>
        <dbReference type="EMBL" id="KAF9480935.1"/>
    </source>
</evidence>
<gene>
    <name evidence="2" type="ORF">BDN70DRAFT_920174</name>
</gene>
<organism evidence="2 3">
    <name type="scientific">Pholiota conissans</name>
    <dbReference type="NCBI Taxonomy" id="109636"/>
    <lineage>
        <taxon>Eukaryota</taxon>
        <taxon>Fungi</taxon>
        <taxon>Dikarya</taxon>
        <taxon>Basidiomycota</taxon>
        <taxon>Agaricomycotina</taxon>
        <taxon>Agaricomycetes</taxon>
        <taxon>Agaricomycetidae</taxon>
        <taxon>Agaricales</taxon>
        <taxon>Agaricineae</taxon>
        <taxon>Strophariaceae</taxon>
        <taxon>Pholiota</taxon>
    </lineage>
</organism>
<evidence type="ECO:0000313" key="3">
    <source>
        <dbReference type="Proteomes" id="UP000807469"/>
    </source>
</evidence>
<proteinExistence type="predicted"/>
<dbReference type="EMBL" id="MU155186">
    <property type="protein sequence ID" value="KAF9480935.1"/>
    <property type="molecule type" value="Genomic_DNA"/>
</dbReference>
<accession>A0A9P5Z6D9</accession>
<protein>
    <submittedName>
        <fullName evidence="2">Uncharacterized protein</fullName>
    </submittedName>
</protein>